<evidence type="ECO:0000313" key="2">
    <source>
        <dbReference type="Proteomes" id="UP000593601"/>
    </source>
</evidence>
<dbReference type="KEGG" id="bliq:INP51_11885"/>
<dbReference type="GO" id="GO:0016787">
    <property type="term" value="F:hydrolase activity"/>
    <property type="evidence" value="ECO:0007669"/>
    <property type="project" value="UniProtKB-KW"/>
</dbReference>
<protein>
    <submittedName>
        <fullName evidence="1">L-2-amino-thiazoline-4-carboxylic acid hydrolase</fullName>
    </submittedName>
</protein>
<sequence length="240" mass="27731">MNEKHHAYLITQFYRSFHSLSVSGQAADAVFLSAARIYGEQRGHRMALRALRDGHPLDYASYFAYGEWEPGPDAFDMTYDAEEGRVTEQVLRCPWEAAFEDSGDESCGRLYCSEIDRSIVRGFNPQLIIEVPCSLYQDGKCQFHYRSLDIASDIFHQGEERLKKAKGPVIMPFAYHCAHLWKVFCGVSYSVFGAAADPAINKIRFETDRRFGEFFFEEIDHYKKEDFDFLPFDQDKRGYS</sequence>
<organism evidence="1 2">
    <name type="scientific">Blautia liquoris</name>
    <dbReference type="NCBI Taxonomy" id="2779518"/>
    <lineage>
        <taxon>Bacteria</taxon>
        <taxon>Bacillati</taxon>
        <taxon>Bacillota</taxon>
        <taxon>Clostridia</taxon>
        <taxon>Lachnospirales</taxon>
        <taxon>Lachnospiraceae</taxon>
        <taxon>Blautia</taxon>
    </lineage>
</organism>
<name>A0A7M2REN0_9FIRM</name>
<dbReference type="Proteomes" id="UP000593601">
    <property type="component" value="Chromosome"/>
</dbReference>
<dbReference type="EMBL" id="CP063304">
    <property type="protein sequence ID" value="QOV18699.1"/>
    <property type="molecule type" value="Genomic_DNA"/>
</dbReference>
<dbReference type="InterPro" id="IPR026002">
    <property type="entry name" value="ATC_hydrolase-like"/>
</dbReference>
<reference evidence="1 2" key="1">
    <citation type="submission" date="2020-10" db="EMBL/GenBank/DDBJ databases">
        <title>Blautia liquoris sp.nov., isolated from the mud in a fermentation cellar used for the production of Chinese strong-flavoured liquor.</title>
        <authorList>
            <person name="Lu L."/>
        </authorList>
    </citation>
    <scope>NUCLEOTIDE SEQUENCE [LARGE SCALE GENOMIC DNA]</scope>
    <source>
        <strain evidence="1 2">LZLJ-3</strain>
    </source>
</reference>
<dbReference type="Pfam" id="PF14196">
    <property type="entry name" value="ATC_hydrolase"/>
    <property type="match status" value="1"/>
</dbReference>
<evidence type="ECO:0000313" key="1">
    <source>
        <dbReference type="EMBL" id="QOV18699.1"/>
    </source>
</evidence>
<accession>A0A7M2REN0</accession>
<keyword evidence="2" id="KW-1185">Reference proteome</keyword>
<dbReference type="RefSeq" id="WP_193735061.1">
    <property type="nucleotide sequence ID" value="NZ_CP063304.1"/>
</dbReference>
<proteinExistence type="predicted"/>
<gene>
    <name evidence="1" type="ORF">INP51_11885</name>
</gene>
<dbReference type="AlphaFoldDB" id="A0A7M2REN0"/>
<keyword evidence="1" id="KW-0378">Hydrolase</keyword>